<dbReference type="RefSeq" id="WP_147865910.1">
    <property type="nucleotide sequence ID" value="NZ_CP036264.1"/>
</dbReference>
<dbReference type="Proteomes" id="UP000321353">
    <property type="component" value="Chromosome"/>
</dbReference>
<evidence type="ECO:0000313" key="9">
    <source>
        <dbReference type="Proteomes" id="UP000321353"/>
    </source>
</evidence>
<sequence length="363" mass="38589">MPSRLQLVVAAALIVSVVAIALFWVLSKCGAYWVQAYMSGADITMKSLVVMYLLKLDLPMMVTAKIMCRQAGLRIDRQGGIRTADMQIHALAGGDVMNVVQAIIVAHQAGIDLDFDRAAAIDLAGRDVLQAVQTSVTPKVIHCPELGQGRKSLSAIAKNGVELLVSARVTVRTNLDQLIGGATEETIVARVGQAIVSAIGSSASHMDVLEMPLQISKAAMARGLDSNTAFAIVSIDIADIDVGENIGARLQRDQADAESRLGRARAEARRAEAVARAQQMLAKVAENRAHLVNAEAEVPRAIAAAFRSGQLRPKPRHPRSGVVRDQSPTGNAASDHKNSPARSAGTTPSAPDPFPRPREERDG</sequence>
<keyword evidence="4 7" id="KW-0472">Membrane</keyword>
<evidence type="ECO:0000256" key="1">
    <source>
        <dbReference type="ARBA" id="ARBA00022475"/>
    </source>
</evidence>
<evidence type="ECO:0000256" key="2">
    <source>
        <dbReference type="ARBA" id="ARBA00022692"/>
    </source>
</evidence>
<evidence type="ECO:0000256" key="7">
    <source>
        <dbReference type="SAM" id="Phobius"/>
    </source>
</evidence>
<feature type="transmembrane region" description="Helical" evidence="7">
    <location>
        <begin position="7"/>
        <end position="26"/>
    </location>
</feature>
<dbReference type="EMBL" id="CP036264">
    <property type="protein sequence ID" value="QEF96032.1"/>
    <property type="molecule type" value="Genomic_DNA"/>
</dbReference>
<name>A0A5B9M4Q6_9BACT</name>
<protein>
    <submittedName>
        <fullName evidence="8">SigmaW regulon antibacterial</fullName>
    </submittedName>
</protein>
<organism evidence="8 9">
    <name type="scientific">Stieleria maiorica</name>
    <dbReference type="NCBI Taxonomy" id="2795974"/>
    <lineage>
        <taxon>Bacteria</taxon>
        <taxon>Pseudomonadati</taxon>
        <taxon>Planctomycetota</taxon>
        <taxon>Planctomycetia</taxon>
        <taxon>Pirellulales</taxon>
        <taxon>Pirellulaceae</taxon>
        <taxon>Stieleria</taxon>
    </lineage>
</organism>
<reference evidence="8 9" key="1">
    <citation type="submission" date="2019-02" db="EMBL/GenBank/DDBJ databases">
        <title>Planctomycetal bacteria perform biofilm scaping via a novel small molecule.</title>
        <authorList>
            <person name="Jeske O."/>
            <person name="Boedeker C."/>
            <person name="Wiegand S."/>
            <person name="Breitling P."/>
            <person name="Kallscheuer N."/>
            <person name="Jogler M."/>
            <person name="Rohde M."/>
            <person name="Petersen J."/>
            <person name="Medema M.H."/>
            <person name="Surup F."/>
            <person name="Jogler C."/>
        </authorList>
    </citation>
    <scope>NUCLEOTIDE SEQUENCE [LARGE SCALE GENOMIC DNA]</scope>
    <source>
        <strain evidence="8 9">Mal15</strain>
    </source>
</reference>
<keyword evidence="9" id="KW-1185">Reference proteome</keyword>
<keyword evidence="5" id="KW-0175">Coiled coil</keyword>
<proteinExistence type="predicted"/>
<keyword evidence="1" id="KW-1003">Cell membrane</keyword>
<feature type="region of interest" description="Disordered" evidence="6">
    <location>
        <begin position="307"/>
        <end position="363"/>
    </location>
</feature>
<keyword evidence="3 7" id="KW-1133">Transmembrane helix</keyword>
<evidence type="ECO:0000313" key="8">
    <source>
        <dbReference type="EMBL" id="QEF96032.1"/>
    </source>
</evidence>
<dbReference type="Pfam" id="PF12127">
    <property type="entry name" value="FloA"/>
    <property type="match status" value="1"/>
</dbReference>
<dbReference type="InterPro" id="IPR022853">
    <property type="entry name" value="FloA"/>
</dbReference>
<gene>
    <name evidence="8" type="ORF">Mal15_00580</name>
</gene>
<keyword evidence="2 7" id="KW-0812">Transmembrane</keyword>
<evidence type="ECO:0000256" key="4">
    <source>
        <dbReference type="ARBA" id="ARBA00023136"/>
    </source>
</evidence>
<dbReference type="KEGG" id="smam:Mal15_00580"/>
<feature type="coiled-coil region" evidence="5">
    <location>
        <begin position="254"/>
        <end position="283"/>
    </location>
</feature>
<accession>A0A5B9M4Q6</accession>
<feature type="compositionally biased region" description="Polar residues" evidence="6">
    <location>
        <begin position="340"/>
        <end position="349"/>
    </location>
</feature>
<evidence type="ECO:0000256" key="6">
    <source>
        <dbReference type="SAM" id="MobiDB-lite"/>
    </source>
</evidence>
<evidence type="ECO:0000256" key="5">
    <source>
        <dbReference type="SAM" id="Coils"/>
    </source>
</evidence>
<evidence type="ECO:0000256" key="3">
    <source>
        <dbReference type="ARBA" id="ARBA00022989"/>
    </source>
</evidence>
<dbReference type="AlphaFoldDB" id="A0A5B9M4Q6"/>